<comment type="caution">
    <text evidence="1">The sequence shown here is derived from an EMBL/GenBank/DDBJ whole genome shotgun (WGS) entry which is preliminary data.</text>
</comment>
<evidence type="ECO:0000313" key="1">
    <source>
        <dbReference type="EMBL" id="KAK2964293.1"/>
    </source>
</evidence>
<proteinExistence type="predicted"/>
<gene>
    <name evidence="1" type="ORF">BLNAU_824</name>
</gene>
<name>A0ABQ9YKK3_9EUKA</name>
<sequence>MTALHNGQSPQNALPHRLSYRLSASSPTNHTTDSEHHHDQHPSIGTLHIITALSVNLHSTIAKIVQRCLLRSEHGFEKAEARHKAKMDIGEEKQMTDMATSRLQKARLKLTKCGAGGENASEDYFHDSDEGEETQRQVVKERLMKEKDILMMETDAENGKERRQKAEKSAQKLCKTLSSLQTEHSRLLNSHNIVILSHLPSQPNAVTNKGLLHDFAKLWTTAAAQTARDQNSRCSDAG</sequence>
<reference evidence="1 2" key="1">
    <citation type="journal article" date="2022" name="bioRxiv">
        <title>Genomics of Preaxostyla Flagellates Illuminates Evolutionary Transitions and the Path Towards Mitochondrial Loss.</title>
        <authorList>
            <person name="Novak L.V.F."/>
            <person name="Treitli S.C."/>
            <person name="Pyrih J."/>
            <person name="Halakuc P."/>
            <person name="Pipaliya S.V."/>
            <person name="Vacek V."/>
            <person name="Brzon O."/>
            <person name="Soukal P."/>
            <person name="Eme L."/>
            <person name="Dacks J.B."/>
            <person name="Karnkowska A."/>
            <person name="Elias M."/>
            <person name="Hampl V."/>
        </authorList>
    </citation>
    <scope>NUCLEOTIDE SEQUENCE [LARGE SCALE GENOMIC DNA]</scope>
    <source>
        <strain evidence="1">NAU3</strain>
        <tissue evidence="1">Gut</tissue>
    </source>
</reference>
<dbReference type="EMBL" id="JARBJD010000003">
    <property type="protein sequence ID" value="KAK2964293.1"/>
    <property type="molecule type" value="Genomic_DNA"/>
</dbReference>
<accession>A0ABQ9YKK3</accession>
<evidence type="ECO:0000313" key="2">
    <source>
        <dbReference type="Proteomes" id="UP001281761"/>
    </source>
</evidence>
<organism evidence="1 2">
    <name type="scientific">Blattamonas nauphoetae</name>
    <dbReference type="NCBI Taxonomy" id="2049346"/>
    <lineage>
        <taxon>Eukaryota</taxon>
        <taxon>Metamonada</taxon>
        <taxon>Preaxostyla</taxon>
        <taxon>Oxymonadida</taxon>
        <taxon>Blattamonas</taxon>
    </lineage>
</organism>
<dbReference type="Proteomes" id="UP001281761">
    <property type="component" value="Unassembled WGS sequence"/>
</dbReference>
<protein>
    <submittedName>
        <fullName evidence="1">Uncharacterized protein</fullName>
    </submittedName>
</protein>
<keyword evidence="2" id="KW-1185">Reference proteome</keyword>